<dbReference type="PANTHER" id="PTHR13847:SF287">
    <property type="entry name" value="FAD-DEPENDENT OXIDOREDUCTASE DOMAIN-CONTAINING PROTEIN 1"/>
    <property type="match status" value="1"/>
</dbReference>
<dbReference type="EMBL" id="JABUFE010000001">
    <property type="protein sequence ID" value="NSX53769.1"/>
    <property type="molecule type" value="Genomic_DNA"/>
</dbReference>
<dbReference type="Proteomes" id="UP000777935">
    <property type="component" value="Unassembled WGS sequence"/>
</dbReference>
<organism evidence="3 4">
    <name type="scientific">Parasulfitobacter algicola</name>
    <dbReference type="NCBI Taxonomy" id="2614809"/>
    <lineage>
        <taxon>Bacteria</taxon>
        <taxon>Pseudomonadati</taxon>
        <taxon>Pseudomonadota</taxon>
        <taxon>Alphaproteobacteria</taxon>
        <taxon>Rhodobacterales</taxon>
        <taxon>Roseobacteraceae</taxon>
        <taxon>Parasulfitobacter</taxon>
    </lineage>
</organism>
<keyword evidence="1" id="KW-0560">Oxidoreductase</keyword>
<dbReference type="PANTHER" id="PTHR13847">
    <property type="entry name" value="SARCOSINE DEHYDROGENASE-RELATED"/>
    <property type="match status" value="1"/>
</dbReference>
<reference evidence="3 4" key="1">
    <citation type="submission" date="2020-06" db="EMBL/GenBank/DDBJ databases">
        <title>Sulfitobacter algicola sp. nov., isolated from green algae.</title>
        <authorList>
            <person name="Wang C."/>
        </authorList>
    </citation>
    <scope>NUCLEOTIDE SEQUENCE [LARGE SCALE GENOMIC DNA]</scope>
    <source>
        <strain evidence="3 4">1151</strain>
    </source>
</reference>
<feature type="domain" description="FAD dependent oxidoreductase" evidence="2">
    <location>
        <begin position="4"/>
        <end position="346"/>
    </location>
</feature>
<proteinExistence type="predicted"/>
<accession>A0ABX2ITS7</accession>
<dbReference type="Pfam" id="PF01266">
    <property type="entry name" value="DAO"/>
    <property type="match status" value="1"/>
</dbReference>
<name>A0ABX2ITS7_9RHOB</name>
<dbReference type="SUPFAM" id="SSF51905">
    <property type="entry name" value="FAD/NAD(P)-binding domain"/>
    <property type="match status" value="1"/>
</dbReference>
<dbReference type="RefSeq" id="WP_174135063.1">
    <property type="nucleotide sequence ID" value="NZ_JABUFE010000001.1"/>
</dbReference>
<evidence type="ECO:0000313" key="4">
    <source>
        <dbReference type="Proteomes" id="UP000777935"/>
    </source>
</evidence>
<dbReference type="Gene3D" id="3.30.9.10">
    <property type="entry name" value="D-Amino Acid Oxidase, subunit A, domain 2"/>
    <property type="match status" value="1"/>
</dbReference>
<dbReference type="InterPro" id="IPR006076">
    <property type="entry name" value="FAD-dep_OxRdtase"/>
</dbReference>
<dbReference type="Gene3D" id="3.50.50.60">
    <property type="entry name" value="FAD/NAD(P)-binding domain"/>
    <property type="match status" value="1"/>
</dbReference>
<evidence type="ECO:0000259" key="2">
    <source>
        <dbReference type="Pfam" id="PF01266"/>
    </source>
</evidence>
<protein>
    <submittedName>
        <fullName evidence="3">FAD-binding oxidoreductase</fullName>
    </submittedName>
</protein>
<gene>
    <name evidence="3" type="ORF">HRQ87_03045</name>
</gene>
<evidence type="ECO:0000313" key="3">
    <source>
        <dbReference type="EMBL" id="NSX53769.1"/>
    </source>
</evidence>
<dbReference type="InterPro" id="IPR036188">
    <property type="entry name" value="FAD/NAD-bd_sf"/>
</dbReference>
<evidence type="ECO:0000256" key="1">
    <source>
        <dbReference type="ARBA" id="ARBA00023002"/>
    </source>
</evidence>
<sequence>MTYDFIVIGAGIAGASAAYELAANGTVLLIEAEAQPGYHSTGRSAALFTRNYGTSLVRAINALSEPFFSDPPEDFASEPLLQPRGALAVANAKDANLLDQVLMASTQANPIIEMTPKDALAMAPFLREDQVARAVYEAGVMDIDVALLLQSYLKAFRKRGGTVQTRHPVMSMTHAQGCWSVTTKIQTFQGRTVVNAAGAWADQVGALARAKPIGLVAKRRTAIILDATTGYDVARLPCVDFTGDDAYIKPDAGKLMASPGDATPMEPQDAQPDEMDIAVLADWIQRHTLLPVRRIEHSWAGLRSFVADGGPVIGFDDVLPNFIWNAGQGGYGIMMAPSLAKAVASLCHDQTLPDDFVASGLAVTDLSRTRLDLSDNT</sequence>
<comment type="caution">
    <text evidence="3">The sequence shown here is derived from an EMBL/GenBank/DDBJ whole genome shotgun (WGS) entry which is preliminary data.</text>
</comment>
<keyword evidence="4" id="KW-1185">Reference proteome</keyword>